<dbReference type="RefSeq" id="WP_225905797.1">
    <property type="nucleotide sequence ID" value="NZ_AP024597.1"/>
</dbReference>
<protein>
    <submittedName>
        <fullName evidence="1">Uncharacterized protein</fullName>
    </submittedName>
</protein>
<keyword evidence="2" id="KW-1185">Reference proteome</keyword>
<dbReference type="GeneID" id="66162912"/>
<sequence length="242" mass="27380">MIDITLQGFNVLHDLWGNAQGLKVFMAGNQWFVVPELLDLLSKNGISAYVETLPPGIVKEHSKGNPIKVGNLVIDFKPELVSLPPSMVKELDVVKAFDYVSNSIAIVYNKEKVEITGWCSLKGLKVAIPNPITEGIGQLFKEIYEEACGNYEELTRGVYLTKVHHREIPEMLKNNEIDAGVVWLTEALYWGFKYSVPSPNKEGRLTFGLMREHTETAEKAFSLLRSEKVKEIYTKYGFRWIA</sequence>
<evidence type="ECO:0000313" key="1">
    <source>
        <dbReference type="EMBL" id="BCU69879.1"/>
    </source>
</evidence>
<organism evidence="1 2">
    <name type="scientific">Stygiolobus caldivivus</name>
    <dbReference type="NCBI Taxonomy" id="2824673"/>
    <lineage>
        <taxon>Archaea</taxon>
        <taxon>Thermoproteota</taxon>
        <taxon>Thermoprotei</taxon>
        <taxon>Sulfolobales</taxon>
        <taxon>Sulfolobaceae</taxon>
        <taxon>Stygiolobus</taxon>
    </lineage>
</organism>
<dbReference type="EMBL" id="AP024597">
    <property type="protein sequence ID" value="BCU69879.1"/>
    <property type="molecule type" value="Genomic_DNA"/>
</dbReference>
<dbReference type="SUPFAM" id="SSF53850">
    <property type="entry name" value="Periplasmic binding protein-like II"/>
    <property type="match status" value="1"/>
</dbReference>
<dbReference type="Pfam" id="PF13531">
    <property type="entry name" value="SBP_bac_11"/>
    <property type="match status" value="1"/>
</dbReference>
<gene>
    <name evidence="1" type="ORF">KN1_11760</name>
</gene>
<name>A0A8D5U6S5_9CREN</name>
<evidence type="ECO:0000313" key="2">
    <source>
        <dbReference type="Proteomes" id="UP000825123"/>
    </source>
</evidence>
<dbReference type="AlphaFoldDB" id="A0A8D5U6S5"/>
<accession>A0A8D5U6S5</accession>
<proteinExistence type="predicted"/>
<dbReference type="KEGG" id="csty:KN1_11760"/>
<reference evidence="1 2" key="1">
    <citation type="submission" date="2021-04" db="EMBL/GenBank/DDBJ databases">
        <title>Complete genome sequence of Stygiolobus sp. KN-1.</title>
        <authorList>
            <person name="Nakamura K."/>
            <person name="Sakai H."/>
            <person name="Kurosawa N."/>
        </authorList>
    </citation>
    <scope>NUCLEOTIDE SEQUENCE [LARGE SCALE GENOMIC DNA]</scope>
    <source>
        <strain evidence="1 2">KN-1</strain>
    </source>
</reference>
<dbReference type="Proteomes" id="UP000825123">
    <property type="component" value="Chromosome"/>
</dbReference>